<keyword evidence="12" id="KW-1133">Transmembrane helix</keyword>
<feature type="compositionally biased region" description="Gly residues" evidence="18">
    <location>
        <begin position="45"/>
        <end position="67"/>
    </location>
</feature>
<evidence type="ECO:0000256" key="1">
    <source>
        <dbReference type="ARBA" id="ARBA00004508"/>
    </source>
</evidence>
<keyword evidence="5" id="KW-0808">Transferase</keyword>
<evidence type="ECO:0000256" key="5">
    <source>
        <dbReference type="ARBA" id="ARBA00022679"/>
    </source>
</evidence>
<dbReference type="InterPro" id="IPR002893">
    <property type="entry name" value="Znf_MYND"/>
</dbReference>
<dbReference type="PROSITE" id="PS50865">
    <property type="entry name" value="ZF_MYND_2"/>
    <property type="match status" value="1"/>
</dbReference>
<evidence type="ECO:0000256" key="8">
    <source>
        <dbReference type="ARBA" id="ARBA00022771"/>
    </source>
</evidence>
<evidence type="ECO:0000256" key="15">
    <source>
        <dbReference type="ARBA" id="ARBA00039024"/>
    </source>
</evidence>
<dbReference type="InterPro" id="IPR039606">
    <property type="entry name" value="Phytol/farnesol_kinase"/>
</dbReference>
<dbReference type="Pfam" id="PF01753">
    <property type="entry name" value="zf-MYND"/>
    <property type="match status" value="1"/>
</dbReference>
<evidence type="ECO:0000313" key="21">
    <source>
        <dbReference type="Proteomes" id="UP000236333"/>
    </source>
</evidence>
<dbReference type="EMBL" id="PGGS01000250">
    <property type="protein sequence ID" value="PNH06219.1"/>
    <property type="molecule type" value="Genomic_DNA"/>
</dbReference>
<comment type="catalytic activity">
    <reaction evidence="16">
        <text>phytol + CTP = phytyl phosphate + CDP + H(+)</text>
        <dbReference type="Rhea" id="RHEA:38055"/>
        <dbReference type="ChEBI" id="CHEBI:15378"/>
        <dbReference type="ChEBI" id="CHEBI:17327"/>
        <dbReference type="ChEBI" id="CHEBI:37563"/>
        <dbReference type="ChEBI" id="CHEBI:58069"/>
        <dbReference type="ChEBI" id="CHEBI:75483"/>
        <dbReference type="EC" id="2.7.1.182"/>
    </reaction>
</comment>
<keyword evidence="3" id="KW-0150">Chloroplast</keyword>
<evidence type="ECO:0000256" key="12">
    <source>
        <dbReference type="ARBA" id="ARBA00022989"/>
    </source>
</evidence>
<accession>A0A2J8A123</accession>
<keyword evidence="6" id="KW-0812">Transmembrane</keyword>
<comment type="pathway">
    <text evidence="14">Cofactor biosynthesis; tocopherol biosynthesis.</text>
</comment>
<comment type="subcellular location">
    <subcellularLocation>
        <location evidence="1">Plastid</location>
        <location evidence="1">Chloroplast membrane</location>
        <topology evidence="1">Multi-pass membrane protein</topology>
    </subcellularLocation>
</comment>
<evidence type="ECO:0000256" key="16">
    <source>
        <dbReference type="ARBA" id="ARBA00048889"/>
    </source>
</evidence>
<evidence type="ECO:0000256" key="4">
    <source>
        <dbReference type="ARBA" id="ARBA00022640"/>
    </source>
</evidence>
<dbReference type="Gene3D" id="6.10.140.2220">
    <property type="match status" value="1"/>
</dbReference>
<keyword evidence="10" id="KW-0862">Zinc</keyword>
<keyword evidence="11" id="KW-0809">Transit peptide</keyword>
<comment type="caution">
    <text evidence="20">The sequence shown here is derived from an EMBL/GenBank/DDBJ whole genome shotgun (WGS) entry which is preliminary data.</text>
</comment>
<dbReference type="AlphaFoldDB" id="A0A2J8A123"/>
<evidence type="ECO:0000259" key="19">
    <source>
        <dbReference type="PROSITE" id="PS50865"/>
    </source>
</evidence>
<dbReference type="Proteomes" id="UP000236333">
    <property type="component" value="Unassembled WGS sequence"/>
</dbReference>
<keyword evidence="9" id="KW-0418">Kinase</keyword>
<reference evidence="20 21" key="1">
    <citation type="journal article" date="2017" name="Mol. Biol. Evol.">
        <title>The 4-celled Tetrabaena socialis nuclear genome reveals the essential components for genetic control of cell number at the origin of multicellularity in the volvocine lineage.</title>
        <authorList>
            <person name="Featherston J."/>
            <person name="Arakaki Y."/>
            <person name="Hanschen E.R."/>
            <person name="Ferris P.J."/>
            <person name="Michod R.E."/>
            <person name="Olson B.J.S.C."/>
            <person name="Nozaki H."/>
            <person name="Durand P.M."/>
        </authorList>
    </citation>
    <scope>NUCLEOTIDE SEQUENCE [LARGE SCALE GENOMIC DNA]</scope>
    <source>
        <strain evidence="20 21">NIES-571</strain>
    </source>
</reference>
<dbReference type="SUPFAM" id="SSF144232">
    <property type="entry name" value="HIT/MYND zinc finger-like"/>
    <property type="match status" value="1"/>
</dbReference>
<evidence type="ECO:0000256" key="11">
    <source>
        <dbReference type="ARBA" id="ARBA00022946"/>
    </source>
</evidence>
<name>A0A2J8A123_9CHLO</name>
<organism evidence="20 21">
    <name type="scientific">Tetrabaena socialis</name>
    <dbReference type="NCBI Taxonomy" id="47790"/>
    <lineage>
        <taxon>Eukaryota</taxon>
        <taxon>Viridiplantae</taxon>
        <taxon>Chlorophyta</taxon>
        <taxon>core chlorophytes</taxon>
        <taxon>Chlorophyceae</taxon>
        <taxon>CS clade</taxon>
        <taxon>Chlamydomonadales</taxon>
        <taxon>Tetrabaenaceae</taxon>
        <taxon>Tetrabaena</taxon>
    </lineage>
</organism>
<sequence>MAQAPPTAPTISSAARARRESPGGWLWAVGGAFAAGHPADAHVTGGSGRGGGGGSEGAGRGGGGGAKGSSSAEGPRAADPTYDWREGTLVTGGGGEGGASSSSSGALGAPLLAAEAPPAGWPAVRACCNPSCVELAGASEAELPLRVCGGCGVARYCSGQCQKAHWAQGHRRACARRP</sequence>
<keyword evidence="4" id="KW-0934">Plastid</keyword>
<evidence type="ECO:0000256" key="9">
    <source>
        <dbReference type="ARBA" id="ARBA00022777"/>
    </source>
</evidence>
<evidence type="ECO:0000256" key="13">
    <source>
        <dbReference type="ARBA" id="ARBA00023136"/>
    </source>
</evidence>
<dbReference type="GO" id="GO:0008270">
    <property type="term" value="F:zinc ion binding"/>
    <property type="evidence" value="ECO:0007669"/>
    <property type="project" value="UniProtKB-KW"/>
</dbReference>
<feature type="domain" description="MYND-type" evidence="19">
    <location>
        <begin position="129"/>
        <end position="174"/>
    </location>
</feature>
<evidence type="ECO:0000256" key="17">
    <source>
        <dbReference type="PROSITE-ProRule" id="PRU00134"/>
    </source>
</evidence>
<feature type="region of interest" description="Disordered" evidence="18">
    <location>
        <begin position="40"/>
        <end position="105"/>
    </location>
</feature>
<keyword evidence="13" id="KW-0472">Membrane</keyword>
<comment type="similarity">
    <text evidence="2">Belongs to the polyprenol kinase family.</text>
</comment>
<gene>
    <name evidence="20" type="ORF">TSOC_007431</name>
</gene>
<dbReference type="OrthoDB" id="544200at2759"/>
<dbReference type="GO" id="GO:0010276">
    <property type="term" value="F:phytol kinase activity"/>
    <property type="evidence" value="ECO:0007669"/>
    <property type="project" value="UniProtKB-EC"/>
</dbReference>
<dbReference type="PANTHER" id="PTHR32523">
    <property type="entry name" value="PHYTOL KINASE 1, CHLOROPLASTIC"/>
    <property type="match status" value="1"/>
</dbReference>
<dbReference type="GO" id="GO:0016020">
    <property type="term" value="C:membrane"/>
    <property type="evidence" value="ECO:0007669"/>
    <property type="project" value="UniProtKB-SubCell"/>
</dbReference>
<evidence type="ECO:0000313" key="20">
    <source>
        <dbReference type="EMBL" id="PNH06219.1"/>
    </source>
</evidence>
<keyword evidence="21" id="KW-1185">Reference proteome</keyword>
<evidence type="ECO:0000256" key="3">
    <source>
        <dbReference type="ARBA" id="ARBA00022528"/>
    </source>
</evidence>
<dbReference type="PANTHER" id="PTHR32523:SF8">
    <property type="entry name" value="DOLICHOL KINASE"/>
    <property type="match status" value="1"/>
</dbReference>
<evidence type="ECO:0000256" key="10">
    <source>
        <dbReference type="ARBA" id="ARBA00022833"/>
    </source>
</evidence>
<dbReference type="GO" id="GO:0009507">
    <property type="term" value="C:chloroplast"/>
    <property type="evidence" value="ECO:0007669"/>
    <property type="project" value="UniProtKB-SubCell"/>
</dbReference>
<evidence type="ECO:0000256" key="14">
    <source>
        <dbReference type="ARBA" id="ARBA00024015"/>
    </source>
</evidence>
<dbReference type="EC" id="2.7.1.182" evidence="15"/>
<proteinExistence type="inferred from homology"/>
<keyword evidence="8 17" id="KW-0863">Zinc-finger</keyword>
<evidence type="ECO:0000256" key="18">
    <source>
        <dbReference type="SAM" id="MobiDB-lite"/>
    </source>
</evidence>
<protein>
    <recommendedName>
        <fullName evidence="15">phytol kinase</fullName>
        <ecNumber evidence="15">2.7.1.182</ecNumber>
    </recommendedName>
</protein>
<keyword evidence="7" id="KW-0479">Metal-binding</keyword>
<evidence type="ECO:0000256" key="2">
    <source>
        <dbReference type="ARBA" id="ARBA00010794"/>
    </source>
</evidence>
<evidence type="ECO:0000256" key="7">
    <source>
        <dbReference type="ARBA" id="ARBA00022723"/>
    </source>
</evidence>
<evidence type="ECO:0000256" key="6">
    <source>
        <dbReference type="ARBA" id="ARBA00022692"/>
    </source>
</evidence>